<dbReference type="InterPro" id="IPR001296">
    <property type="entry name" value="Glyco_trans_1"/>
</dbReference>
<gene>
    <name evidence="2" type="ORF">ACFOOI_04825</name>
</gene>
<name>A0ABV7YSX1_9BACT</name>
<reference evidence="3" key="1">
    <citation type="journal article" date="2019" name="Int. J. Syst. Evol. Microbiol.">
        <title>The Global Catalogue of Microorganisms (GCM) 10K type strain sequencing project: providing services to taxonomists for standard genome sequencing and annotation.</title>
        <authorList>
            <consortium name="The Broad Institute Genomics Platform"/>
            <consortium name="The Broad Institute Genome Sequencing Center for Infectious Disease"/>
            <person name="Wu L."/>
            <person name="Ma J."/>
        </authorList>
    </citation>
    <scope>NUCLEOTIDE SEQUENCE [LARGE SCALE GENOMIC DNA]</scope>
    <source>
        <strain evidence="3">CECT 7956</strain>
    </source>
</reference>
<sequence length="377" mass="42695">MKILIIHNILWAHYKSALFEQIEKAAGKEDEVLVLQIAKNELSRKNMETTEFPYSYNFKVLFDDYIDNLSTFKKFKALASFILKFKPDLVNATGYAADISITFIILFCRLLGIKVVISNESTALESNNNFIKETIKKILVKSSSGFICFGKLAKDYMIQLGAKPYQIIEDKAAVVDDIRILESFEEAKRNNFAVSDIKTSKNFIYVGRIIEEKNLGSLFNSFDSFKRNNIQFDDWGLIILGDGELKVGFQKYVADKHISDVYFLPSVSWEEVPKYFTLADVFVLPSKSETWGLVVNEAMICGLPIIISDKCGCSSDLLKNNGLIFQSGDENTLEAHLEKMARDADFREKCGLNSLEVISEFKVENVGARVLNGFMNL</sequence>
<dbReference type="PANTHER" id="PTHR45947:SF11">
    <property type="entry name" value="SLR1508 PROTEIN"/>
    <property type="match status" value="1"/>
</dbReference>
<dbReference type="InterPro" id="IPR050194">
    <property type="entry name" value="Glycosyltransferase_grp1"/>
</dbReference>
<dbReference type="Pfam" id="PF00534">
    <property type="entry name" value="Glycos_transf_1"/>
    <property type="match status" value="1"/>
</dbReference>
<dbReference type="CDD" id="cd03801">
    <property type="entry name" value="GT4_PimA-like"/>
    <property type="match status" value="1"/>
</dbReference>
<protein>
    <submittedName>
        <fullName evidence="2">Glycosyltransferase family 4 protein</fullName>
        <ecNumber evidence="2">2.4.-.-</ecNumber>
    </submittedName>
</protein>
<comment type="caution">
    <text evidence="2">The sequence shown here is derived from an EMBL/GenBank/DDBJ whole genome shotgun (WGS) entry which is preliminary data.</text>
</comment>
<evidence type="ECO:0000313" key="3">
    <source>
        <dbReference type="Proteomes" id="UP001595616"/>
    </source>
</evidence>
<dbReference type="EMBL" id="JBHRYQ010000001">
    <property type="protein sequence ID" value="MFC3809966.1"/>
    <property type="molecule type" value="Genomic_DNA"/>
</dbReference>
<feature type="domain" description="Glycosyl transferase family 1" evidence="1">
    <location>
        <begin position="190"/>
        <end position="353"/>
    </location>
</feature>
<keyword evidence="2" id="KW-0328">Glycosyltransferase</keyword>
<dbReference type="SUPFAM" id="SSF53756">
    <property type="entry name" value="UDP-Glycosyltransferase/glycogen phosphorylase"/>
    <property type="match status" value="1"/>
</dbReference>
<dbReference type="GO" id="GO:0016757">
    <property type="term" value="F:glycosyltransferase activity"/>
    <property type="evidence" value="ECO:0007669"/>
    <property type="project" value="UniProtKB-KW"/>
</dbReference>
<dbReference type="EC" id="2.4.-.-" evidence="2"/>
<dbReference type="PANTHER" id="PTHR45947">
    <property type="entry name" value="SULFOQUINOVOSYL TRANSFERASE SQD2"/>
    <property type="match status" value="1"/>
</dbReference>
<keyword evidence="3" id="KW-1185">Reference proteome</keyword>
<keyword evidence="2" id="KW-0808">Transferase</keyword>
<dbReference type="Gene3D" id="3.40.50.2000">
    <property type="entry name" value="Glycogen Phosphorylase B"/>
    <property type="match status" value="2"/>
</dbReference>
<organism evidence="2 3">
    <name type="scientific">Lacihabitans lacunae</name>
    <dbReference type="NCBI Taxonomy" id="1028214"/>
    <lineage>
        <taxon>Bacteria</taxon>
        <taxon>Pseudomonadati</taxon>
        <taxon>Bacteroidota</taxon>
        <taxon>Cytophagia</taxon>
        <taxon>Cytophagales</taxon>
        <taxon>Leadbetterellaceae</taxon>
        <taxon>Lacihabitans</taxon>
    </lineage>
</organism>
<dbReference type="Proteomes" id="UP001595616">
    <property type="component" value="Unassembled WGS sequence"/>
</dbReference>
<evidence type="ECO:0000313" key="2">
    <source>
        <dbReference type="EMBL" id="MFC3809966.1"/>
    </source>
</evidence>
<evidence type="ECO:0000259" key="1">
    <source>
        <dbReference type="Pfam" id="PF00534"/>
    </source>
</evidence>
<accession>A0ABV7YSX1</accession>
<proteinExistence type="predicted"/>
<dbReference type="RefSeq" id="WP_379835660.1">
    <property type="nucleotide sequence ID" value="NZ_JBHRYQ010000001.1"/>
</dbReference>